<dbReference type="EMBL" id="WJJP01000735">
    <property type="protein sequence ID" value="MBD3327447.1"/>
    <property type="molecule type" value="Genomic_DNA"/>
</dbReference>
<dbReference type="CDD" id="cd01127">
    <property type="entry name" value="TrwB_TraG_TraD_VirD4"/>
    <property type="match status" value="1"/>
</dbReference>
<dbReference type="PANTHER" id="PTHR22683:SF41">
    <property type="entry name" value="DNA TRANSLOCASE FTSK"/>
    <property type="match status" value="1"/>
</dbReference>
<dbReference type="PROSITE" id="PS50901">
    <property type="entry name" value="FTSK"/>
    <property type="match status" value="1"/>
</dbReference>
<evidence type="ECO:0000313" key="6">
    <source>
        <dbReference type="Proteomes" id="UP000649604"/>
    </source>
</evidence>
<feature type="non-terminal residue" evidence="5">
    <location>
        <position position="1"/>
    </location>
</feature>
<dbReference type="PANTHER" id="PTHR22683">
    <property type="entry name" value="SPORULATION PROTEIN RELATED"/>
    <property type="match status" value="1"/>
</dbReference>
<protein>
    <submittedName>
        <fullName evidence="5">Cell division protein FtsK</fullName>
    </submittedName>
</protein>
<accession>A0A9D5Q8K3</accession>
<dbReference type="GO" id="GO:0051301">
    <property type="term" value="P:cell division"/>
    <property type="evidence" value="ECO:0007669"/>
    <property type="project" value="UniProtKB-KW"/>
</dbReference>
<evidence type="ECO:0000313" key="5">
    <source>
        <dbReference type="EMBL" id="MBD3327447.1"/>
    </source>
</evidence>
<feature type="non-terminal residue" evidence="5">
    <location>
        <position position="754"/>
    </location>
</feature>
<proteinExistence type="predicted"/>
<reference evidence="5" key="1">
    <citation type="submission" date="2019-11" db="EMBL/GenBank/DDBJ databases">
        <title>Microbial mats filling the niche in hypersaline microbial mats.</title>
        <authorList>
            <person name="Wong H.L."/>
            <person name="Macleod F.I."/>
            <person name="White R.A. III"/>
            <person name="Burns B.P."/>
        </authorList>
    </citation>
    <scope>NUCLEOTIDE SEQUENCE</scope>
    <source>
        <strain evidence="5">Rbin_158</strain>
    </source>
</reference>
<keyword evidence="1 3" id="KW-0547">Nucleotide-binding</keyword>
<dbReference type="Gene3D" id="3.40.50.300">
    <property type="entry name" value="P-loop containing nucleotide triphosphate hydrolases"/>
    <property type="match status" value="3"/>
</dbReference>
<dbReference type="AlphaFoldDB" id="A0A9D5Q8K3"/>
<keyword evidence="5" id="KW-0131">Cell cycle</keyword>
<dbReference type="InterPro" id="IPR050206">
    <property type="entry name" value="FtsK/SpoIIIE/SftA"/>
</dbReference>
<dbReference type="InterPro" id="IPR002543">
    <property type="entry name" value="FtsK_dom"/>
</dbReference>
<dbReference type="Proteomes" id="UP000649604">
    <property type="component" value="Unassembled WGS sequence"/>
</dbReference>
<feature type="binding site" evidence="3">
    <location>
        <begin position="279"/>
        <end position="286"/>
    </location>
    <ligand>
        <name>ATP</name>
        <dbReference type="ChEBI" id="CHEBI:30616"/>
    </ligand>
</feature>
<organism evidence="5 6">
    <name type="scientific">candidate division KSB3 bacterium</name>
    <dbReference type="NCBI Taxonomy" id="2044937"/>
    <lineage>
        <taxon>Bacteria</taxon>
        <taxon>candidate division KSB3</taxon>
    </lineage>
</organism>
<feature type="domain" description="FtsK" evidence="4">
    <location>
        <begin position="259"/>
        <end position="456"/>
    </location>
</feature>
<comment type="caution">
    <text evidence="5">The sequence shown here is derived from an EMBL/GenBank/DDBJ whole genome shotgun (WGS) entry which is preliminary data.</text>
</comment>
<evidence type="ECO:0000259" key="4">
    <source>
        <dbReference type="PROSITE" id="PS50901"/>
    </source>
</evidence>
<dbReference type="InterPro" id="IPR027417">
    <property type="entry name" value="P-loop_NTPase"/>
</dbReference>
<gene>
    <name evidence="5" type="ORF">GF339_22870</name>
</gene>
<dbReference type="GO" id="GO:0005524">
    <property type="term" value="F:ATP binding"/>
    <property type="evidence" value="ECO:0007669"/>
    <property type="project" value="UniProtKB-UniRule"/>
</dbReference>
<evidence type="ECO:0000256" key="1">
    <source>
        <dbReference type="ARBA" id="ARBA00022741"/>
    </source>
</evidence>
<dbReference type="SUPFAM" id="SSF52540">
    <property type="entry name" value="P-loop containing nucleoside triphosphate hydrolases"/>
    <property type="match status" value="1"/>
</dbReference>
<dbReference type="GO" id="GO:0003677">
    <property type="term" value="F:DNA binding"/>
    <property type="evidence" value="ECO:0007669"/>
    <property type="project" value="InterPro"/>
</dbReference>
<keyword evidence="5" id="KW-0132">Cell division</keyword>
<name>A0A9D5Q8K3_9BACT</name>
<sequence>NGRSTLFQASGTAKDTAVRAIQSLLLRLLAVVPPGKLRFTFIDPVALGHNAAPFMHLADHDDALVTARAWSEKNHIERQLVDLTDHISDVIQKYLRNQYATIEEYNEQAGEVAEPYRLLVVFDFPVNFSDDAARRLVSIVQNGPRCGVYTLILHDPQQKLPYGFNLRDLEEFTSIITWNDSQFIWQEPDFQECQLDLDQPPQDDLFNRIVNAVGEAAIEAGKVEVPFETVLEKAQLTQETWWQGSTVDGIQIPLGPIGAKKVQYLDFGQGTAQHALIAGKTGSGKSTLLHVLISTLTLKYSPTEIELYLIDFKKGVEFKTYATHHLPHARVIAIESEREFGLSVLEGLDAELKRRGDLFRNTEVGGIKEYRQKTTQNMPRILLLVDEFQEFFTIDDAIASKASQILDRLVRQGRAFGIHVLLGSQTLAGAYTLARSTIDQMAIRIALQCSEADSRLILSDDNPAARLLSRPGEAIYNSANGLIEGNNPFQVAWLPDDKQETYLDHVRTLARNDGYWPLQSQIVFEGNAPARPDTNRGLQELLEHPRWSENLRRYSAWLGEPIAIKEATQANFRRQSGSNLLVIGQQDEAVIGMLTINLLTLSAQYRPNAALFYILDFGNVDAPHAHFLNSLTDMLPQQVKYGRRRHLPDIINTVYQEVEDRLAHEDERLEKKPSIYLIIYGLQRARDLEKDDGFSSFDYSTAPPFGMSDDPAPPPPALKPGQQFPKILREGPDLGIHTIVWCDTYTNLNRRLDH</sequence>
<evidence type="ECO:0000256" key="3">
    <source>
        <dbReference type="PROSITE-ProRule" id="PRU00289"/>
    </source>
</evidence>
<keyword evidence="2 3" id="KW-0067">ATP-binding</keyword>
<dbReference type="Pfam" id="PF01580">
    <property type="entry name" value="FtsK_SpoIIIE"/>
    <property type="match status" value="1"/>
</dbReference>
<evidence type="ECO:0000256" key="2">
    <source>
        <dbReference type="ARBA" id="ARBA00022840"/>
    </source>
</evidence>